<evidence type="ECO:0000313" key="2">
    <source>
        <dbReference type="EMBL" id="OZC03748.1"/>
    </source>
</evidence>
<reference evidence="2 3" key="1">
    <citation type="submission" date="2016-11" db="EMBL/GenBank/DDBJ databases">
        <title>Study of marine rhodopsin-containing bacteria.</title>
        <authorList>
            <person name="Yoshizawa S."/>
            <person name="Kumagai Y."/>
            <person name="Kogure K."/>
        </authorList>
    </citation>
    <scope>NUCLEOTIDE SEQUENCE [LARGE SCALE GENOMIC DNA]</scope>
    <source>
        <strain evidence="2 3">SG-29</strain>
    </source>
</reference>
<proteinExistence type="predicted"/>
<feature type="chain" id="PRO_5012333608" description="Outer membrane protein beta-barrel domain-containing protein" evidence="1">
    <location>
        <begin position="19"/>
        <end position="185"/>
    </location>
</feature>
<evidence type="ECO:0008006" key="4">
    <source>
        <dbReference type="Google" id="ProtNLM"/>
    </source>
</evidence>
<keyword evidence="3" id="KW-1185">Reference proteome</keyword>
<sequence>MRYSLVLVALLAVPAASAQSSFFAAEFGAGSNGIAARGQAGLGRLGPVAPTVRLAMTTDTAPASAEPSYRQSNVEVGLGASRVVRLADGVGLAGGAGVAVAVAARDEGASQDGAFFRFPKMQFGLTLPLDLSAVVRLTRTVSVSAGGYWSVPLASGSSESDPDLLAQMPSLGQHGAVLGVRVGGW</sequence>
<dbReference type="RefSeq" id="WP_094549459.1">
    <property type="nucleotide sequence ID" value="NZ_MQWB01000001.1"/>
</dbReference>
<organism evidence="2 3">
    <name type="scientific">Rubricoccus marinus</name>
    <dbReference type="NCBI Taxonomy" id="716817"/>
    <lineage>
        <taxon>Bacteria</taxon>
        <taxon>Pseudomonadati</taxon>
        <taxon>Rhodothermota</taxon>
        <taxon>Rhodothermia</taxon>
        <taxon>Rhodothermales</taxon>
        <taxon>Rubricoccaceae</taxon>
        <taxon>Rubricoccus</taxon>
    </lineage>
</organism>
<feature type="signal peptide" evidence="1">
    <location>
        <begin position="1"/>
        <end position="18"/>
    </location>
</feature>
<evidence type="ECO:0000256" key="1">
    <source>
        <dbReference type="SAM" id="SignalP"/>
    </source>
</evidence>
<evidence type="ECO:0000313" key="3">
    <source>
        <dbReference type="Proteomes" id="UP000216446"/>
    </source>
</evidence>
<dbReference type="InParanoid" id="A0A259U1M5"/>
<dbReference type="AlphaFoldDB" id="A0A259U1M5"/>
<keyword evidence="1" id="KW-0732">Signal</keyword>
<comment type="caution">
    <text evidence="2">The sequence shown here is derived from an EMBL/GenBank/DDBJ whole genome shotgun (WGS) entry which is preliminary data.</text>
</comment>
<protein>
    <recommendedName>
        <fullName evidence="4">Outer membrane protein beta-barrel domain-containing protein</fullName>
    </recommendedName>
</protein>
<gene>
    <name evidence="2" type="ORF">BSZ36_12600</name>
</gene>
<dbReference type="EMBL" id="MQWB01000001">
    <property type="protein sequence ID" value="OZC03748.1"/>
    <property type="molecule type" value="Genomic_DNA"/>
</dbReference>
<name>A0A259U1M5_9BACT</name>
<dbReference type="Proteomes" id="UP000216446">
    <property type="component" value="Unassembled WGS sequence"/>
</dbReference>
<accession>A0A259U1M5</accession>